<keyword evidence="5" id="KW-0479">Metal-binding</keyword>
<accession>A0A0J6YL01</accession>
<comment type="catalytic activity">
    <reaction evidence="9">
        <text>7,8-dihydropteroate + L-glutamate + ATP = 7,8-dihydrofolate + ADP + phosphate + H(+)</text>
        <dbReference type="Rhea" id="RHEA:23584"/>
        <dbReference type="ChEBI" id="CHEBI:15378"/>
        <dbReference type="ChEBI" id="CHEBI:17839"/>
        <dbReference type="ChEBI" id="CHEBI:29985"/>
        <dbReference type="ChEBI" id="CHEBI:30616"/>
        <dbReference type="ChEBI" id="CHEBI:43474"/>
        <dbReference type="ChEBI" id="CHEBI:57451"/>
        <dbReference type="ChEBI" id="CHEBI:456216"/>
        <dbReference type="EC" id="6.3.2.12"/>
    </reaction>
</comment>
<proteinExistence type="inferred from homology"/>
<feature type="domain" description="Mur ligase central" evidence="10">
    <location>
        <begin position="25"/>
        <end position="168"/>
    </location>
</feature>
<organism evidence="11 12">
    <name type="scientific">Coccidioides immitis RMSCC 2394</name>
    <dbReference type="NCBI Taxonomy" id="404692"/>
    <lineage>
        <taxon>Eukaryota</taxon>
        <taxon>Fungi</taxon>
        <taxon>Dikarya</taxon>
        <taxon>Ascomycota</taxon>
        <taxon>Pezizomycotina</taxon>
        <taxon>Eurotiomycetes</taxon>
        <taxon>Eurotiomycetidae</taxon>
        <taxon>Onygenales</taxon>
        <taxon>Onygenaceae</taxon>
        <taxon>Coccidioides</taxon>
    </lineage>
</organism>
<evidence type="ECO:0000256" key="9">
    <source>
        <dbReference type="PIRNR" id="PIRNR001563"/>
    </source>
</evidence>
<dbReference type="STRING" id="404692.A0A0J6YL01"/>
<dbReference type="PANTHER" id="PTHR11136">
    <property type="entry name" value="FOLYLPOLYGLUTAMATE SYNTHASE-RELATED"/>
    <property type="match status" value="1"/>
</dbReference>
<evidence type="ECO:0000256" key="8">
    <source>
        <dbReference type="ARBA" id="ARBA00022842"/>
    </source>
</evidence>
<dbReference type="InterPro" id="IPR001645">
    <property type="entry name" value="Folylpolyglutamate_synth"/>
</dbReference>
<dbReference type="AlphaFoldDB" id="A0A0J6YL01"/>
<dbReference type="NCBIfam" id="TIGR01499">
    <property type="entry name" value="folC"/>
    <property type="match status" value="1"/>
</dbReference>
<dbReference type="FunFam" id="3.90.190.20:FF:000010">
    <property type="entry name" value="Dihydrofolate synthetase"/>
    <property type="match status" value="1"/>
</dbReference>
<evidence type="ECO:0000259" key="10">
    <source>
        <dbReference type="Pfam" id="PF08245"/>
    </source>
</evidence>
<evidence type="ECO:0000313" key="12">
    <source>
        <dbReference type="Proteomes" id="UP000054565"/>
    </source>
</evidence>
<dbReference type="FunFam" id="3.40.1190.10:FF:000010">
    <property type="entry name" value="Dihydrofolate synthetase"/>
    <property type="match status" value="1"/>
</dbReference>
<dbReference type="SUPFAM" id="SSF53623">
    <property type="entry name" value="MurD-like peptide ligases, catalytic domain"/>
    <property type="match status" value="1"/>
</dbReference>
<evidence type="ECO:0000256" key="5">
    <source>
        <dbReference type="ARBA" id="ARBA00022723"/>
    </source>
</evidence>
<dbReference type="GO" id="GO:0005829">
    <property type="term" value="C:cytosol"/>
    <property type="evidence" value="ECO:0007669"/>
    <property type="project" value="TreeGrafter"/>
</dbReference>
<dbReference type="GO" id="GO:0008841">
    <property type="term" value="F:dihydrofolate synthase activity"/>
    <property type="evidence" value="ECO:0007669"/>
    <property type="project" value="UniProtKB-EC"/>
</dbReference>
<dbReference type="InterPro" id="IPR013221">
    <property type="entry name" value="Mur_ligase_cen"/>
</dbReference>
<dbReference type="PANTHER" id="PTHR11136:SF0">
    <property type="entry name" value="DIHYDROFOLATE SYNTHETASE-RELATED"/>
    <property type="match status" value="1"/>
</dbReference>
<dbReference type="InterPro" id="IPR018109">
    <property type="entry name" value="Folylpolyglutamate_synth_CS"/>
</dbReference>
<evidence type="ECO:0000256" key="2">
    <source>
        <dbReference type="ARBA" id="ARBA00008276"/>
    </source>
</evidence>
<protein>
    <recommendedName>
        <fullName evidence="9">Dihydrofolate synthetase</fullName>
        <ecNumber evidence="9">6.3.2.12</ecNumber>
    </recommendedName>
</protein>
<name>A0A0J6YL01_COCIT</name>
<dbReference type="EMBL" id="DS028097">
    <property type="protein sequence ID" value="KMP08365.1"/>
    <property type="molecule type" value="Genomic_DNA"/>
</dbReference>
<comment type="similarity">
    <text evidence="2 9">Belongs to the folylpolyglutamate synthase family.</text>
</comment>
<dbReference type="GO" id="GO:0005524">
    <property type="term" value="F:ATP binding"/>
    <property type="evidence" value="ECO:0007669"/>
    <property type="project" value="UniProtKB-KW"/>
</dbReference>
<dbReference type="Pfam" id="PF08245">
    <property type="entry name" value="Mur_ligase_M"/>
    <property type="match status" value="1"/>
</dbReference>
<dbReference type="Gene3D" id="3.40.1190.10">
    <property type="entry name" value="Mur-like, catalytic domain"/>
    <property type="match status" value="1"/>
</dbReference>
<reference evidence="12" key="1">
    <citation type="journal article" date="2010" name="Genome Res.">
        <title>Population genomic sequencing of Coccidioides fungi reveals recent hybridization and transposon control.</title>
        <authorList>
            <person name="Neafsey D.E."/>
            <person name="Barker B.M."/>
            <person name="Sharpton T.J."/>
            <person name="Stajich J.E."/>
            <person name="Park D.J."/>
            <person name="Whiston E."/>
            <person name="Hung C.-Y."/>
            <person name="McMahan C."/>
            <person name="White J."/>
            <person name="Sykes S."/>
            <person name="Heiman D."/>
            <person name="Young S."/>
            <person name="Zeng Q."/>
            <person name="Abouelleil A."/>
            <person name="Aftuck L."/>
            <person name="Bessette D."/>
            <person name="Brown A."/>
            <person name="FitzGerald M."/>
            <person name="Lui A."/>
            <person name="Macdonald J.P."/>
            <person name="Priest M."/>
            <person name="Orbach M.J."/>
            <person name="Galgiani J.N."/>
            <person name="Kirkland T.N."/>
            <person name="Cole G.T."/>
            <person name="Birren B.W."/>
            <person name="Henn M.R."/>
            <person name="Taylor J.W."/>
            <person name="Rounsley S.D."/>
        </authorList>
    </citation>
    <scope>NUCLEOTIDE SEQUENCE [LARGE SCALE GENOMIC DNA]</scope>
    <source>
        <strain evidence="12">RMSCC 2394</strain>
    </source>
</reference>
<dbReference type="SUPFAM" id="SSF53244">
    <property type="entry name" value="MurD-like peptide ligases, peptide-binding domain"/>
    <property type="match status" value="1"/>
</dbReference>
<dbReference type="GO" id="GO:0006730">
    <property type="term" value="P:one-carbon metabolic process"/>
    <property type="evidence" value="ECO:0007669"/>
    <property type="project" value="UniProtKB-KW"/>
</dbReference>
<keyword evidence="4 9" id="KW-0436">Ligase</keyword>
<dbReference type="InterPro" id="IPR036565">
    <property type="entry name" value="Mur-like_cat_sf"/>
</dbReference>
<dbReference type="OrthoDB" id="5212574at2759"/>
<dbReference type="Proteomes" id="UP000054565">
    <property type="component" value="Unassembled WGS sequence"/>
</dbReference>
<dbReference type="GO" id="GO:0046872">
    <property type="term" value="F:metal ion binding"/>
    <property type="evidence" value="ECO:0007669"/>
    <property type="project" value="UniProtKB-KW"/>
</dbReference>
<dbReference type="EC" id="6.3.2.12" evidence="9"/>
<evidence type="ECO:0000256" key="3">
    <source>
        <dbReference type="ARBA" id="ARBA00022563"/>
    </source>
</evidence>
<dbReference type="GO" id="GO:0004326">
    <property type="term" value="F:tetrahydrofolylpolyglutamate synthase activity"/>
    <property type="evidence" value="ECO:0007669"/>
    <property type="project" value="InterPro"/>
</dbReference>
<comment type="pathway">
    <text evidence="1 9">Cofactor biosynthesis; tetrahydrofolylpolyglutamate biosynthesis.</text>
</comment>
<evidence type="ECO:0000256" key="6">
    <source>
        <dbReference type="ARBA" id="ARBA00022741"/>
    </source>
</evidence>
<keyword evidence="7 9" id="KW-0067">ATP-binding</keyword>
<dbReference type="Gene3D" id="3.90.190.20">
    <property type="entry name" value="Mur ligase, C-terminal domain"/>
    <property type="match status" value="1"/>
</dbReference>
<evidence type="ECO:0000313" key="11">
    <source>
        <dbReference type="EMBL" id="KMP08365.1"/>
    </source>
</evidence>
<evidence type="ECO:0000256" key="1">
    <source>
        <dbReference type="ARBA" id="ARBA00005150"/>
    </source>
</evidence>
<dbReference type="GO" id="GO:0005739">
    <property type="term" value="C:mitochondrion"/>
    <property type="evidence" value="ECO:0007669"/>
    <property type="project" value="TreeGrafter"/>
</dbReference>
<keyword evidence="8" id="KW-0460">Magnesium</keyword>
<dbReference type="PIRSF" id="PIRSF001563">
    <property type="entry name" value="Folylpolyglu_synth"/>
    <property type="match status" value="1"/>
</dbReference>
<gene>
    <name evidence="11" type="ORF">CIRG_08046</name>
</gene>
<dbReference type="InterPro" id="IPR036615">
    <property type="entry name" value="Mur_ligase_C_dom_sf"/>
</dbReference>
<sequence length="422" mass="45628">MIELGLSRITQLVQKPSLTWKAIHVAGTNGKGSITGYLSALLTAGGVRCGSFTSPHLIDRWDCITINERAVQESIFRRIENEVKQRNQRLGLGATEFELLTATAFEIFSQEQVEVGVVEVGMGGRLDATNILTNVLVSIISKIGYDHQAILGNTIEEIAREKAGIVKPGVPCVVDSTNSHEVKQVIQAHAETLDAPTTFVNAHHVGQLFPLLRDKFRSLDLPPHQRANLSCAITALQVALPQIRPDLMVDQLFPFISKTPRPGRLQEVCLETLISRNEPVLLDGAHNPQSAEVLASYVDRKFRAHAKTITWVVAASQGKDIVELLGCMLKPGDNVAVVEFGPVAGMPWVRSVRSTELATAARDVPGIGAVEGFERDVLAGLNWANTISAGGPVVIAGSLYLVSDVLRLLREAQAGVARDAVN</sequence>
<keyword evidence="3 9" id="KW-0554">One-carbon metabolism</keyword>
<evidence type="ECO:0000256" key="7">
    <source>
        <dbReference type="ARBA" id="ARBA00022840"/>
    </source>
</evidence>
<dbReference type="UniPathway" id="UPA00850"/>
<dbReference type="PROSITE" id="PS01012">
    <property type="entry name" value="FOLYLPOLYGLU_SYNT_2"/>
    <property type="match status" value="1"/>
</dbReference>
<evidence type="ECO:0000256" key="4">
    <source>
        <dbReference type="ARBA" id="ARBA00022598"/>
    </source>
</evidence>
<keyword evidence="6 9" id="KW-0547">Nucleotide-binding</keyword>